<name>A0A6L3ZIW3_9FLAO</name>
<keyword evidence="1" id="KW-0732">Signal</keyword>
<feature type="signal peptide" evidence="1">
    <location>
        <begin position="1"/>
        <end position="22"/>
    </location>
</feature>
<dbReference type="EMBL" id="WBVQ01000001">
    <property type="protein sequence ID" value="KAB2817405.1"/>
    <property type="molecule type" value="Genomic_DNA"/>
</dbReference>
<feature type="chain" id="PRO_5026778059" description="ZU5 domain-containing protein" evidence="1">
    <location>
        <begin position="23"/>
        <end position="585"/>
    </location>
</feature>
<dbReference type="RefSeq" id="WP_151691976.1">
    <property type="nucleotide sequence ID" value="NZ_BMGX01000002.1"/>
</dbReference>
<dbReference type="Proteomes" id="UP000484164">
    <property type="component" value="Unassembled WGS sequence"/>
</dbReference>
<sequence>MKIHSLLRMSAFCLLLFPSCQSSENPNTEEVVEPTEVESVDYADNLLAHLPKNEISEHAIHASSGGKIELKSGVEIEVPKNAFADASGNLIEGTVTLYVEDMTSLSAVLNSNITMTAKSPDGTLGSFQTAGMISITSDPNITIADGKSLSIQLPADSKDDYPLWRFDAESGEWIQISTSTQVSTTTTTQPSQTDKDESIVEIPPLSTAGIWDIVVDPRGQPRTCATEVFEDIFVYYPATCMSQFHNERPVEWQEYNANNALSIRMDISKAMTHWEFANFRPMYFSAVDEENLKRSMRLSTNYLQFRKTPEGHYEMYSYNRRNDGDSVLVEVIPNYTPNQRRHAMEVQQSIHNKWRCDSALMVLSDRLVKVAKKEYNGDKWSTDLTRTSAFVNNIINGDKYGNEYRLSVQFVLGKYPESYRRINDPAAYYAQVRRENSKWTRYSDSIREYRERITQRMDRVSETLSRNFDINTFGIFNCDRFYRVPSSDFTVQFTNVNGQHLDITYLRLIDASDNAIVDQNINKTGVQVMKLGTDTRFTFIALGRDNQAYHGEINTSNFSDSGVNSFICEPVGPDGIDTSKLVASN</sequence>
<evidence type="ECO:0000313" key="3">
    <source>
        <dbReference type="Proteomes" id="UP000484164"/>
    </source>
</evidence>
<protein>
    <recommendedName>
        <fullName evidence="4">ZU5 domain-containing protein</fullName>
    </recommendedName>
</protein>
<evidence type="ECO:0008006" key="4">
    <source>
        <dbReference type="Google" id="ProtNLM"/>
    </source>
</evidence>
<gene>
    <name evidence="2" type="ORF">F8C82_03140</name>
</gene>
<dbReference type="AlphaFoldDB" id="A0A6L3ZIW3"/>
<accession>A0A6L3ZIW3</accession>
<dbReference type="OrthoDB" id="1488726at2"/>
<organism evidence="2 3">
    <name type="scientific">Phaeocystidibacter marisrubri</name>
    <dbReference type="NCBI Taxonomy" id="1577780"/>
    <lineage>
        <taxon>Bacteria</taxon>
        <taxon>Pseudomonadati</taxon>
        <taxon>Bacteroidota</taxon>
        <taxon>Flavobacteriia</taxon>
        <taxon>Flavobacteriales</taxon>
        <taxon>Phaeocystidibacteraceae</taxon>
        <taxon>Phaeocystidibacter</taxon>
    </lineage>
</organism>
<evidence type="ECO:0000256" key="1">
    <source>
        <dbReference type="SAM" id="SignalP"/>
    </source>
</evidence>
<proteinExistence type="predicted"/>
<keyword evidence="3" id="KW-1185">Reference proteome</keyword>
<evidence type="ECO:0000313" key="2">
    <source>
        <dbReference type="EMBL" id="KAB2817405.1"/>
    </source>
</evidence>
<comment type="caution">
    <text evidence="2">The sequence shown here is derived from an EMBL/GenBank/DDBJ whole genome shotgun (WGS) entry which is preliminary data.</text>
</comment>
<reference evidence="2 3" key="1">
    <citation type="submission" date="2019-10" db="EMBL/GenBank/DDBJ databases">
        <title>Genome sequence of Phaeocystidibacter marisrubri JCM30614 (type strain).</title>
        <authorList>
            <person name="Bowman J.P."/>
        </authorList>
    </citation>
    <scope>NUCLEOTIDE SEQUENCE [LARGE SCALE GENOMIC DNA]</scope>
    <source>
        <strain evidence="2 3">JCM 30614</strain>
    </source>
</reference>